<dbReference type="EMBL" id="KN840502">
    <property type="protein sequence ID" value="KIP07165.1"/>
    <property type="molecule type" value="Genomic_DNA"/>
</dbReference>
<dbReference type="SUPFAM" id="SSF54373">
    <property type="entry name" value="FAD-linked reductases, C-terminal domain"/>
    <property type="match status" value="1"/>
</dbReference>
<keyword evidence="5" id="KW-0812">Transmembrane</keyword>
<feature type="transmembrane region" description="Helical" evidence="5">
    <location>
        <begin position="332"/>
        <end position="359"/>
    </location>
</feature>
<dbReference type="GO" id="GO:0050660">
    <property type="term" value="F:flavin adenine dinucleotide binding"/>
    <property type="evidence" value="ECO:0007669"/>
    <property type="project" value="InterPro"/>
</dbReference>
<feature type="active site" description="Proton acceptor" evidence="3">
    <location>
        <position position="553"/>
    </location>
</feature>
<dbReference type="Gene3D" id="3.50.50.60">
    <property type="entry name" value="FAD/NAD(P)-binding domain"/>
    <property type="match status" value="1"/>
</dbReference>
<dbReference type="SUPFAM" id="SSF51905">
    <property type="entry name" value="FAD/NAD(P)-binding domain"/>
    <property type="match status" value="1"/>
</dbReference>
<protein>
    <recommendedName>
        <fullName evidence="6">Glucose-methanol-choline oxidoreductase N-terminal domain-containing protein</fullName>
    </recommendedName>
</protein>
<dbReference type="InterPro" id="IPR000172">
    <property type="entry name" value="GMC_OxRdtase_N"/>
</dbReference>
<proteinExistence type="inferred from homology"/>
<dbReference type="InterPro" id="IPR036188">
    <property type="entry name" value="FAD/NAD-bd_sf"/>
</dbReference>
<evidence type="ECO:0000313" key="8">
    <source>
        <dbReference type="Proteomes" id="UP000053257"/>
    </source>
</evidence>
<dbReference type="InterPro" id="IPR012132">
    <property type="entry name" value="GMC_OxRdtase"/>
</dbReference>
<dbReference type="Gene3D" id="3.30.560.10">
    <property type="entry name" value="Glucose Oxidase, domain 3"/>
    <property type="match status" value="1"/>
</dbReference>
<comment type="similarity">
    <text evidence="2">Belongs to the GMC oxidoreductase family.</text>
</comment>
<evidence type="ECO:0000256" key="1">
    <source>
        <dbReference type="ARBA" id="ARBA00001974"/>
    </source>
</evidence>
<dbReference type="AlphaFoldDB" id="A0A0C3SAM1"/>
<feature type="binding site" evidence="4">
    <location>
        <position position="227"/>
    </location>
    <ligand>
        <name>FAD</name>
        <dbReference type="ChEBI" id="CHEBI:57692"/>
    </ligand>
</feature>
<organism evidence="7 8">
    <name type="scientific">Phlebiopsis gigantea (strain 11061_1 CR5-6)</name>
    <name type="common">White-rot fungus</name>
    <name type="synonym">Peniophora gigantea</name>
    <dbReference type="NCBI Taxonomy" id="745531"/>
    <lineage>
        <taxon>Eukaryota</taxon>
        <taxon>Fungi</taxon>
        <taxon>Dikarya</taxon>
        <taxon>Basidiomycota</taxon>
        <taxon>Agaricomycotina</taxon>
        <taxon>Agaricomycetes</taxon>
        <taxon>Polyporales</taxon>
        <taxon>Phanerochaetaceae</taxon>
        <taxon>Phlebiopsis</taxon>
    </lineage>
</organism>
<feature type="active site" description="Proton donor" evidence="3">
    <location>
        <position position="497"/>
    </location>
</feature>
<feature type="domain" description="Glucose-methanol-choline oxidoreductase N-terminal" evidence="6">
    <location>
        <begin position="268"/>
        <end position="282"/>
    </location>
</feature>
<keyword evidence="8" id="KW-1185">Reference proteome</keyword>
<evidence type="ECO:0000256" key="5">
    <source>
        <dbReference type="SAM" id="Phobius"/>
    </source>
</evidence>
<accession>A0A0C3SAM1</accession>
<evidence type="ECO:0000256" key="4">
    <source>
        <dbReference type="PIRSR" id="PIRSR000137-2"/>
    </source>
</evidence>
<keyword evidence="5" id="KW-0472">Membrane</keyword>
<reference evidence="7 8" key="1">
    <citation type="journal article" date="2014" name="PLoS Genet.">
        <title>Analysis of the Phlebiopsis gigantea genome, transcriptome and secretome provides insight into its pioneer colonization strategies of wood.</title>
        <authorList>
            <person name="Hori C."/>
            <person name="Ishida T."/>
            <person name="Igarashi K."/>
            <person name="Samejima M."/>
            <person name="Suzuki H."/>
            <person name="Master E."/>
            <person name="Ferreira P."/>
            <person name="Ruiz-Duenas F.J."/>
            <person name="Held B."/>
            <person name="Canessa P."/>
            <person name="Larrondo L.F."/>
            <person name="Schmoll M."/>
            <person name="Druzhinina I.S."/>
            <person name="Kubicek C.P."/>
            <person name="Gaskell J.A."/>
            <person name="Kersten P."/>
            <person name="St John F."/>
            <person name="Glasner J."/>
            <person name="Sabat G."/>
            <person name="Splinter BonDurant S."/>
            <person name="Syed K."/>
            <person name="Yadav J."/>
            <person name="Mgbeahuruike A.C."/>
            <person name="Kovalchuk A."/>
            <person name="Asiegbu F.O."/>
            <person name="Lackner G."/>
            <person name="Hoffmeister D."/>
            <person name="Rencoret J."/>
            <person name="Gutierrez A."/>
            <person name="Sun H."/>
            <person name="Lindquist E."/>
            <person name="Barry K."/>
            <person name="Riley R."/>
            <person name="Grigoriev I.V."/>
            <person name="Henrissat B."/>
            <person name="Kues U."/>
            <person name="Berka R.M."/>
            <person name="Martinez A.T."/>
            <person name="Covert S.F."/>
            <person name="Blanchette R.A."/>
            <person name="Cullen D."/>
        </authorList>
    </citation>
    <scope>NUCLEOTIDE SEQUENCE [LARGE SCALE GENOMIC DNA]</scope>
    <source>
        <strain evidence="7 8">11061_1 CR5-6</strain>
    </source>
</reference>
<dbReference type="PROSITE" id="PS00624">
    <property type="entry name" value="GMC_OXRED_2"/>
    <property type="match status" value="1"/>
</dbReference>
<evidence type="ECO:0000256" key="2">
    <source>
        <dbReference type="ARBA" id="ARBA00010790"/>
    </source>
</evidence>
<dbReference type="PROSITE" id="PS51257">
    <property type="entry name" value="PROKAR_LIPOPROTEIN"/>
    <property type="match status" value="1"/>
</dbReference>
<evidence type="ECO:0000313" key="7">
    <source>
        <dbReference type="EMBL" id="KIP07165.1"/>
    </source>
</evidence>
<comment type="cofactor">
    <cofactor evidence="1 4">
        <name>FAD</name>
        <dbReference type="ChEBI" id="CHEBI:57692"/>
    </cofactor>
</comment>
<dbReference type="Proteomes" id="UP000053257">
    <property type="component" value="Unassembled WGS sequence"/>
</dbReference>
<dbReference type="InterPro" id="IPR007867">
    <property type="entry name" value="GMC_OxRtase_C"/>
</dbReference>
<sequence length="584" mass="63024">MGFSKFLETAPADLLPSYDYIIIGGGTAGCVLANRLSQDATVSVLLIERGGVKNTFVSRIPLLSSHFASDGSRSKVLLSAPQKHLDGRQLEIIAGNSLGGASKINAMMYTRGLPAEYKLWKGMGNEGWGYQDLLPYFLKGEKFLNASTANDSACHNAKGKIIKACSSMGVPYVDDLNAIDASPHGCTKMYWTIDNWGRRSSTLTAFLPLHVVHERKDRLHVCTNTVVRRIDIQNSTDGLVAEGVWITSAAQGKARLVKARREVVLSAGAIFSPHVLMLSGIGPAGHLREHGITPVKDLPAVGGNLQDHVSVAVQFQNPIWDSLAMLVLRPWIIIKLLILFVLFGTGLLLSPVLELPIFLQSRLLNKKHETVVAGPDDLDNTKTANIPDIEIMPVDVPGNRTGGLSFLSIPLRPSSRGTVRLASADPLRPPLVDLNAMATAHDRAVVRTALRFSLALKARIAAFGYPIFDSLQPQNGGGASDADLDAYVREQTKSAFHYSSTCRMGREDGEGWPDDAEAGGVPGGVVDSRLRVHGVRGLRVADASVMPRILSAHLVAGTVAIAEKCAAMVEEEWSAKLRENEDEE</sequence>
<keyword evidence="4" id="KW-0285">Flavoprotein</keyword>
<dbReference type="HOGENOM" id="CLU_002865_7_2_1"/>
<gene>
    <name evidence="7" type="ORF">PHLGIDRAFT_30130</name>
</gene>
<keyword evidence="5" id="KW-1133">Transmembrane helix</keyword>
<evidence type="ECO:0000259" key="6">
    <source>
        <dbReference type="PROSITE" id="PS00624"/>
    </source>
</evidence>
<dbReference type="Pfam" id="PF05199">
    <property type="entry name" value="GMC_oxred_C"/>
    <property type="match status" value="1"/>
</dbReference>
<dbReference type="OrthoDB" id="269227at2759"/>
<dbReference type="GO" id="GO:0016614">
    <property type="term" value="F:oxidoreductase activity, acting on CH-OH group of donors"/>
    <property type="evidence" value="ECO:0007669"/>
    <property type="project" value="InterPro"/>
</dbReference>
<dbReference type="Pfam" id="PF00732">
    <property type="entry name" value="GMC_oxred_N"/>
    <property type="match status" value="1"/>
</dbReference>
<evidence type="ECO:0000256" key="3">
    <source>
        <dbReference type="PIRSR" id="PIRSR000137-1"/>
    </source>
</evidence>
<keyword evidence="4" id="KW-0274">FAD</keyword>
<dbReference type="STRING" id="745531.A0A0C3SAM1"/>
<dbReference type="PANTHER" id="PTHR11552">
    <property type="entry name" value="GLUCOSE-METHANOL-CHOLINE GMC OXIDOREDUCTASE"/>
    <property type="match status" value="1"/>
</dbReference>
<name>A0A0C3SAM1_PHLG1</name>
<dbReference type="PIRSF" id="PIRSF000137">
    <property type="entry name" value="Alcohol_oxidase"/>
    <property type="match status" value="1"/>
</dbReference>
<dbReference type="PANTHER" id="PTHR11552:SF219">
    <property type="entry name" value="GLUCOSE-METHANOL-CHOLINE OXIDOREDUCTASE N-TERMINAL DOMAIN-CONTAINING PROTEIN"/>
    <property type="match status" value="1"/>
</dbReference>